<dbReference type="GO" id="GO:0016491">
    <property type="term" value="F:oxidoreductase activity"/>
    <property type="evidence" value="ECO:0007669"/>
    <property type="project" value="TreeGrafter"/>
</dbReference>
<keyword evidence="4" id="KW-1185">Reference proteome</keyword>
<sequence length="359" mass="38878">MVNFRVWGATRDVSESPAAADPEDAEPAAVEDAELAPFVEPVGPGATVLVIGAGRMGQLIVGQLALRGSAKIVLYDRSDFTRERALAAVRASLVELQSDDLVTPAMIENAIERIEMSESLDAAVLVDLVLEAVPEDLALKREIFQSIDNVLTKEHIATGTGPLLCSNSISLAPADIFQNLRHKRWCNMRFLSPVYFIDQVELIADEANAQLARGLLASLGFSSTPKMVGNKILSTRRVAKYYARQHEYVLALAKGKDGKRQPPGALKASIAFRKDPKDLPDCSICLSRPSGALILPCGHTSTCHDCAIHLLVLRQRGEHRCPICRCHIEKVLQADCPVQAEVAADGSSSAAWSFFGRSV</sequence>
<reference evidence="3" key="1">
    <citation type="submission" date="2021-05" db="EMBL/GenBank/DDBJ databases">
        <title>The genome of the haptophyte Pavlova lutheri (Diacronema luteri, Pavlovales) - a model for lipid biosynthesis in eukaryotic algae.</title>
        <authorList>
            <person name="Hulatt C.J."/>
            <person name="Posewitz M.C."/>
        </authorList>
    </citation>
    <scope>NUCLEOTIDE SEQUENCE</scope>
    <source>
        <strain evidence="3">NIVA-4/92</strain>
    </source>
</reference>
<dbReference type="InterPro" id="IPR001841">
    <property type="entry name" value="Znf_RING"/>
</dbReference>
<dbReference type="InterPro" id="IPR006176">
    <property type="entry name" value="3-OHacyl-CoA_DH_NAD-bd"/>
</dbReference>
<keyword evidence="1" id="KW-0862">Zinc</keyword>
<dbReference type="GO" id="GO:0008270">
    <property type="term" value="F:zinc ion binding"/>
    <property type="evidence" value="ECO:0007669"/>
    <property type="project" value="UniProtKB-KW"/>
</dbReference>
<dbReference type="SUPFAM" id="SSF51735">
    <property type="entry name" value="NAD(P)-binding Rossmann-fold domains"/>
    <property type="match status" value="1"/>
</dbReference>
<dbReference type="InterPro" id="IPR036291">
    <property type="entry name" value="NAD(P)-bd_dom_sf"/>
</dbReference>
<dbReference type="SMART" id="SM00184">
    <property type="entry name" value="RING"/>
    <property type="match status" value="1"/>
</dbReference>
<dbReference type="OMA" id="CYECSKM"/>
<proteinExistence type="predicted"/>
<organism evidence="3 4">
    <name type="scientific">Diacronema lutheri</name>
    <name type="common">Unicellular marine alga</name>
    <name type="synonym">Monochrysis lutheri</name>
    <dbReference type="NCBI Taxonomy" id="2081491"/>
    <lineage>
        <taxon>Eukaryota</taxon>
        <taxon>Haptista</taxon>
        <taxon>Haptophyta</taxon>
        <taxon>Pavlovophyceae</taxon>
        <taxon>Pavlovales</taxon>
        <taxon>Pavlovaceae</taxon>
        <taxon>Diacronema</taxon>
    </lineage>
</organism>
<evidence type="ECO:0000313" key="3">
    <source>
        <dbReference type="EMBL" id="KAG8457858.1"/>
    </source>
</evidence>
<dbReference type="EMBL" id="JAGTXO010000062">
    <property type="protein sequence ID" value="KAG8457858.1"/>
    <property type="molecule type" value="Genomic_DNA"/>
</dbReference>
<dbReference type="InterPro" id="IPR013083">
    <property type="entry name" value="Znf_RING/FYVE/PHD"/>
</dbReference>
<dbReference type="AlphaFoldDB" id="A0A8J5X7H4"/>
<dbReference type="Pfam" id="PF02737">
    <property type="entry name" value="3HCDH_N"/>
    <property type="match status" value="1"/>
</dbReference>
<dbReference type="GO" id="GO:0070403">
    <property type="term" value="F:NAD+ binding"/>
    <property type="evidence" value="ECO:0007669"/>
    <property type="project" value="InterPro"/>
</dbReference>
<dbReference type="Proteomes" id="UP000751190">
    <property type="component" value="Unassembled WGS sequence"/>
</dbReference>
<gene>
    <name evidence="3" type="ORF">KFE25_005127</name>
</gene>
<evidence type="ECO:0000256" key="1">
    <source>
        <dbReference type="PROSITE-ProRule" id="PRU00175"/>
    </source>
</evidence>
<dbReference type="PANTHER" id="PTHR48075">
    <property type="entry name" value="3-HYDROXYACYL-COA DEHYDROGENASE FAMILY PROTEIN"/>
    <property type="match status" value="1"/>
</dbReference>
<dbReference type="GO" id="GO:0006631">
    <property type="term" value="P:fatty acid metabolic process"/>
    <property type="evidence" value="ECO:0007669"/>
    <property type="project" value="InterPro"/>
</dbReference>
<dbReference type="SUPFAM" id="SSF57850">
    <property type="entry name" value="RING/U-box"/>
    <property type="match status" value="1"/>
</dbReference>
<protein>
    <recommendedName>
        <fullName evidence="2">RING-type domain-containing protein</fullName>
    </recommendedName>
</protein>
<keyword evidence="1" id="KW-0863">Zinc-finger</keyword>
<dbReference type="Gene3D" id="3.30.40.10">
    <property type="entry name" value="Zinc/RING finger domain, C3HC4 (zinc finger)"/>
    <property type="match status" value="1"/>
</dbReference>
<keyword evidence="1" id="KW-0479">Metal-binding</keyword>
<accession>A0A8J5X7H4</accession>
<comment type="caution">
    <text evidence="3">The sequence shown here is derived from an EMBL/GenBank/DDBJ whole genome shotgun (WGS) entry which is preliminary data.</text>
</comment>
<feature type="domain" description="RING-type" evidence="2">
    <location>
        <begin position="282"/>
        <end position="325"/>
    </location>
</feature>
<dbReference type="OrthoDB" id="2021159at2759"/>
<evidence type="ECO:0000259" key="2">
    <source>
        <dbReference type="PROSITE" id="PS50089"/>
    </source>
</evidence>
<dbReference type="PROSITE" id="PS50089">
    <property type="entry name" value="ZF_RING_2"/>
    <property type="match status" value="1"/>
</dbReference>
<dbReference type="Gene3D" id="3.40.50.720">
    <property type="entry name" value="NAD(P)-binding Rossmann-like Domain"/>
    <property type="match status" value="1"/>
</dbReference>
<evidence type="ECO:0000313" key="4">
    <source>
        <dbReference type="Proteomes" id="UP000751190"/>
    </source>
</evidence>
<dbReference type="Pfam" id="PF13920">
    <property type="entry name" value="zf-C3HC4_3"/>
    <property type="match status" value="1"/>
</dbReference>
<name>A0A8J5X7H4_DIALT</name>
<dbReference type="PANTHER" id="PTHR48075:SF5">
    <property type="entry name" value="3-HYDROXYBUTYRYL-COA DEHYDROGENASE"/>
    <property type="match status" value="1"/>
</dbReference>